<accession>A0A0A1TL06</accession>
<dbReference type="HOGENOM" id="CLU_622850_0_0_1"/>
<dbReference type="Proteomes" id="UP000039046">
    <property type="component" value="Unassembled WGS sequence"/>
</dbReference>
<evidence type="ECO:0000256" key="2">
    <source>
        <dbReference type="SAM" id="SignalP"/>
    </source>
</evidence>
<feature type="signal peptide" evidence="2">
    <location>
        <begin position="1"/>
        <end position="17"/>
    </location>
</feature>
<dbReference type="STRING" id="1531966.A0A0A1TL06"/>
<proteinExistence type="predicted"/>
<name>A0A0A1TL06_9HYPO</name>
<gene>
    <name evidence="3" type="ORF">VHEMI07242</name>
</gene>
<feature type="chain" id="PRO_5001979780" evidence="2">
    <location>
        <begin position="18"/>
        <end position="440"/>
    </location>
</feature>
<feature type="compositionally biased region" description="Low complexity" evidence="1">
    <location>
        <begin position="337"/>
        <end position="402"/>
    </location>
</feature>
<evidence type="ECO:0000313" key="3">
    <source>
        <dbReference type="EMBL" id="CEJ91540.1"/>
    </source>
</evidence>
<dbReference type="AlphaFoldDB" id="A0A0A1TL06"/>
<evidence type="ECO:0000313" key="4">
    <source>
        <dbReference type="Proteomes" id="UP000039046"/>
    </source>
</evidence>
<keyword evidence="2" id="KW-0732">Signal</keyword>
<organism evidence="3 4">
    <name type="scientific">[Torrubiella] hemipterigena</name>
    <dbReference type="NCBI Taxonomy" id="1531966"/>
    <lineage>
        <taxon>Eukaryota</taxon>
        <taxon>Fungi</taxon>
        <taxon>Dikarya</taxon>
        <taxon>Ascomycota</taxon>
        <taxon>Pezizomycotina</taxon>
        <taxon>Sordariomycetes</taxon>
        <taxon>Hypocreomycetidae</taxon>
        <taxon>Hypocreales</taxon>
        <taxon>Clavicipitaceae</taxon>
        <taxon>Clavicipitaceae incertae sedis</taxon>
        <taxon>'Torrubiella' clade</taxon>
    </lineage>
</organism>
<feature type="region of interest" description="Disordered" evidence="1">
    <location>
        <begin position="224"/>
        <end position="440"/>
    </location>
</feature>
<protein>
    <submittedName>
        <fullName evidence="3">Uncharacterized protein</fullName>
    </submittedName>
</protein>
<keyword evidence="4" id="KW-1185">Reference proteome</keyword>
<reference evidence="3 4" key="1">
    <citation type="journal article" date="2015" name="Genome Announc.">
        <title>Draft Genome Sequence and Gene Annotation of the Entomopathogenic Fungus Verticillium hemipterigenum.</title>
        <authorList>
            <person name="Horn F."/>
            <person name="Habel A."/>
            <person name="Scharf D.H."/>
            <person name="Dworschak J."/>
            <person name="Brakhage A.A."/>
            <person name="Guthke R."/>
            <person name="Hertweck C."/>
            <person name="Linde J."/>
        </authorList>
    </citation>
    <scope>NUCLEOTIDE SEQUENCE [LARGE SCALE GENOMIC DNA]</scope>
</reference>
<sequence length="440" mass="50153">MVKFTFLTLALANAASAKIIIDKANFLGQQVALPNGLVEARKELEETFTAADGSNERSAGVVSYYNYCNFPLFAYRQDRTFSKLATIGPREAMITDFEEEPNTGSVTFRFTRDENLDNDAGSIFVSYRSEMGQRGMFIHAQAYSVLGSPLPRGENMTLNTAVSLSCSDAVGSFALMGQHVKGRMECEGNERALISGTMTLSTGFCVQGGFEPSIRLNNETRQLTTGPGVRQTVIRDGDGRDDRNDDRDQNRGRNRDQENRDRNRDQEHRDRQREQENRDRNRDRNQQDRNQQDRNQQDRNQQDRNQQDRNQQDRNQQNRDQQNHDQRNRDMFRDRTGQGSQQQQNQQGNTGNTGNAGNTGGQTQQQKMQQDQIKQQQEQIQRQQKMQQEQMQGMPQMQQEQQAAKPIPMPTTQPEAQKQQAAAQPLPVIVQRPGMMPAAQ</sequence>
<evidence type="ECO:0000256" key="1">
    <source>
        <dbReference type="SAM" id="MobiDB-lite"/>
    </source>
</evidence>
<feature type="compositionally biased region" description="Basic and acidic residues" evidence="1">
    <location>
        <begin position="233"/>
        <end position="312"/>
    </location>
</feature>
<feature type="compositionally biased region" description="Basic and acidic residues" evidence="1">
    <location>
        <begin position="321"/>
        <end position="336"/>
    </location>
</feature>
<dbReference type="EMBL" id="CDHN01000004">
    <property type="protein sequence ID" value="CEJ91540.1"/>
    <property type="molecule type" value="Genomic_DNA"/>
</dbReference>